<feature type="compositionally biased region" description="Basic and acidic residues" evidence="1">
    <location>
        <begin position="247"/>
        <end position="276"/>
    </location>
</feature>
<dbReference type="CDD" id="cd06257">
    <property type="entry name" value="DnaJ"/>
    <property type="match status" value="1"/>
</dbReference>
<comment type="caution">
    <text evidence="3">The sequence shown here is derived from an EMBL/GenBank/DDBJ whole genome shotgun (WGS) entry which is preliminary data.</text>
</comment>
<dbReference type="OrthoDB" id="10250354at2759"/>
<proteinExistence type="predicted"/>
<name>A0A843XCX4_COLES</name>
<feature type="region of interest" description="Disordered" evidence="1">
    <location>
        <begin position="229"/>
        <end position="470"/>
    </location>
</feature>
<dbReference type="GO" id="GO:0005783">
    <property type="term" value="C:endoplasmic reticulum"/>
    <property type="evidence" value="ECO:0007669"/>
    <property type="project" value="UniProtKB-ARBA"/>
</dbReference>
<dbReference type="AlphaFoldDB" id="A0A843XCX4"/>
<dbReference type="InterPro" id="IPR001623">
    <property type="entry name" value="DnaJ_domain"/>
</dbReference>
<dbReference type="PANTHER" id="PTHR47374:SF6">
    <property type="entry name" value="ENDOSOME ANTIGEN-LIKE PROTEIN, PUTATIVE (DUF3444)-RELATED"/>
    <property type="match status" value="1"/>
</dbReference>
<dbReference type="InterPro" id="IPR024593">
    <property type="entry name" value="DUF3444"/>
</dbReference>
<feature type="compositionally biased region" description="Acidic residues" evidence="1">
    <location>
        <begin position="300"/>
        <end position="329"/>
    </location>
</feature>
<keyword evidence="4" id="KW-1185">Reference proteome</keyword>
<dbReference type="Gene3D" id="1.10.287.110">
    <property type="entry name" value="DnaJ domain"/>
    <property type="match status" value="1"/>
</dbReference>
<dbReference type="PRINTS" id="PR00625">
    <property type="entry name" value="JDOMAIN"/>
</dbReference>
<dbReference type="Pfam" id="PF23551">
    <property type="entry name" value="Zn_ribbon_20"/>
    <property type="match status" value="1"/>
</dbReference>
<dbReference type="Pfam" id="PF00226">
    <property type="entry name" value="DnaJ"/>
    <property type="match status" value="1"/>
</dbReference>
<dbReference type="PROSITE" id="PS50076">
    <property type="entry name" value="DNAJ_2"/>
    <property type="match status" value="1"/>
</dbReference>
<dbReference type="SMART" id="SM00271">
    <property type="entry name" value="DnaJ"/>
    <property type="match status" value="1"/>
</dbReference>
<evidence type="ECO:0000313" key="4">
    <source>
        <dbReference type="Proteomes" id="UP000652761"/>
    </source>
</evidence>
<dbReference type="Proteomes" id="UP000652761">
    <property type="component" value="Unassembled WGS sequence"/>
</dbReference>
<sequence>MECNKEEALRARSIAEKRMQCKDFVGAQKFALKALQLFPDLENISQMLTVCEVHCAAETRVSGSEDWYGILQVEPTADEPLIKKQYRKLALLLHPDKNKFAGAEAAFKLVGEAHRTLSDKAARSLYDMKRKATIPTMGRRPPPHQPNMSSNAWKQPMTTNIYRSNATTPLTQQQAQTANAAQTFWTLCPSCGTRYQYFRTIINKALRCQNCMNPFMAYDLNAQGVTPSPPVPNSGVGMKNVYGEGVRNNEKENSQVENGTRKEQEVKFEKVKFEHVNKRKPVVHSTGNPSSKRRKKMVEESSDTDNTDSDEISLEESEGADSSDTDSTDSEGNIIEESEHAAPQDAEMRGQSSRRSTRQKHNISYNEDSNSDNDSENLTSSEQLRRKLHKSDAKLSEDDVYEVEEQTHATSPKSKLNDGNRGSTSPDKDKPTGSTLRKKCTEGSEDLKVKDGSEGRSKDGLSSDCSTDKPHCDTLSYPDPEFHDFDEDRVESCLAVDQIWALYDDLDGMPRFYVRIKSVSSTRFMVHFTWLEYRHVSQAEKDWFYTELPTSCGTFRHGKTENTEDIQLFSHIMPANRDSKRNSYSIYPRKGEVWALFKDWDIKWSSNPDQHRQYDYEFVEILSDFASDAGVNVRPLVKVKGFVSLFCPGGRKATCILHIPPSELLRFSHMVPSYKMTGKEREGIPEGSYELDPASLPTNFEETLDSVALDEVGAQDEHRGNVNGTQCLNSRTMEKKSTNDLGKSFTVKNEEEENEKIGIGKSLDGSDESANVLKHTYERRHSRASGSHISSADAERNMVNNEAGHLDTLHNGCSNVMENGNGSPSDPSCPTVSECSDSEFYDFYSERSTGKFQAGQIWALYCELDDFPKYYALVKKVSSEDFKVHITWLDGYPMSKQEEIWLSKDLPLACGRFLYSSRGEADEVYDTTAYFSHMVQAELAGKGRCHVYPQVGQVWAVYKKWNAEWGTSDLKDCAKKGEYEVVEVLSSNASMFVVTILEKVDGFKAVFKARKNGGVSSTMTIQRNEQLRFSHQIPSFRLTRERGGKLCGYWYLDAASLPDTLIGTNSG</sequence>
<evidence type="ECO:0000259" key="2">
    <source>
        <dbReference type="PROSITE" id="PS50076"/>
    </source>
</evidence>
<dbReference type="InterPro" id="IPR056988">
    <property type="entry name" value="Zn_ribbon_pln"/>
</dbReference>
<reference evidence="3" key="1">
    <citation type="submission" date="2017-07" db="EMBL/GenBank/DDBJ databases">
        <title>Taro Niue Genome Assembly and Annotation.</title>
        <authorList>
            <person name="Atibalentja N."/>
            <person name="Keating K."/>
            <person name="Fields C.J."/>
        </authorList>
    </citation>
    <scope>NUCLEOTIDE SEQUENCE</scope>
    <source>
        <strain evidence="3">Niue_2</strain>
        <tissue evidence="3">Leaf</tissue>
    </source>
</reference>
<dbReference type="EMBL" id="NMUH01007434">
    <property type="protein sequence ID" value="MQM17259.1"/>
    <property type="molecule type" value="Genomic_DNA"/>
</dbReference>
<feature type="compositionally biased region" description="Basic and acidic residues" evidence="1">
    <location>
        <begin position="337"/>
        <end position="348"/>
    </location>
</feature>
<evidence type="ECO:0000313" key="3">
    <source>
        <dbReference type="EMBL" id="MQM17259.1"/>
    </source>
</evidence>
<dbReference type="InterPro" id="IPR036869">
    <property type="entry name" value="J_dom_sf"/>
</dbReference>
<protein>
    <recommendedName>
        <fullName evidence="2">J domain-containing protein</fullName>
    </recommendedName>
</protein>
<dbReference type="SUPFAM" id="SSF46565">
    <property type="entry name" value="Chaperone J-domain"/>
    <property type="match status" value="1"/>
</dbReference>
<organism evidence="3 4">
    <name type="scientific">Colocasia esculenta</name>
    <name type="common">Wild taro</name>
    <name type="synonym">Arum esculentum</name>
    <dbReference type="NCBI Taxonomy" id="4460"/>
    <lineage>
        <taxon>Eukaryota</taxon>
        <taxon>Viridiplantae</taxon>
        <taxon>Streptophyta</taxon>
        <taxon>Embryophyta</taxon>
        <taxon>Tracheophyta</taxon>
        <taxon>Spermatophyta</taxon>
        <taxon>Magnoliopsida</taxon>
        <taxon>Liliopsida</taxon>
        <taxon>Araceae</taxon>
        <taxon>Aroideae</taxon>
        <taxon>Colocasieae</taxon>
        <taxon>Colocasia</taxon>
    </lineage>
</organism>
<feature type="domain" description="J" evidence="2">
    <location>
        <begin position="66"/>
        <end position="130"/>
    </location>
</feature>
<evidence type="ECO:0000256" key="1">
    <source>
        <dbReference type="SAM" id="MobiDB-lite"/>
    </source>
</evidence>
<dbReference type="Pfam" id="PF11926">
    <property type="entry name" value="DUF3444"/>
    <property type="match status" value="2"/>
</dbReference>
<dbReference type="PANTHER" id="PTHR47374">
    <property type="entry name" value="ENDOSOME ANTIGEN-LIKE PROTEIN, PUTATIVE (DUF3444)-RELATED"/>
    <property type="match status" value="1"/>
</dbReference>
<accession>A0A843XCX4</accession>
<gene>
    <name evidence="3" type="ORF">Taro_050225</name>
</gene>
<feature type="compositionally biased region" description="Basic and acidic residues" evidence="1">
    <location>
        <begin position="439"/>
        <end position="470"/>
    </location>
</feature>